<dbReference type="SUPFAM" id="SSF56112">
    <property type="entry name" value="Protein kinase-like (PK-like)"/>
    <property type="match status" value="1"/>
</dbReference>
<dbReference type="PROSITE" id="PS00600">
    <property type="entry name" value="AA_TRANSFER_CLASS_3"/>
    <property type="match status" value="1"/>
</dbReference>
<dbReference type="EMBL" id="JAKXMK010000006">
    <property type="protein sequence ID" value="MCH6165568.1"/>
    <property type="molecule type" value="Genomic_DNA"/>
</dbReference>
<protein>
    <submittedName>
        <fullName evidence="5">Aminotransferase class III-fold pyridoxal phosphate-dependent enzyme</fullName>
    </submittedName>
</protein>
<sequence length="948" mass="101667">MEPFDIETALKQHYGLDVAEQEVLGGESDHNVRIVTVDGRQFLLKASAGSIDDVSLRWQADVLSHLADRAPDLPVSRLVPATSGAELVSVGSYAVRLLTWLPGTLFAEIEHHPPALLTELGRVAGRLTRALADLPVRAGVRSHHWDVRKAATAIDAGLGFVPDERNRRTVEHVLTWFDRAGATLDGLPTGVVHQDMNDFNVLVLPDGDTGVHVSGVLDVGDALFTIRVAEVAIAAAYAMLRKDDPLAAAAAVVAGFHSVVPLTDAELSVLFPLAAARLCVNATTWTRRLTTSDNRYAKERMRHTWPALARIVEISPALAEAAFRDACGFEPAPTPAVTGQAAVVHGALTELDLTPGSDLYDDLDWSDPDAVTAAIAHRRGRTTGVARHLTASLLHASQRSARAATVQLGMALFPPEGEPLRTPLAGVVERIAAPLVVRHDRVWTCWWGLEPLVCDGMEIDAGTALGTGRDGVQVQLVTSAELAAEPPPRWVRPDDVPVWSRLSPDPSVLLGLEPAQQPRMDVHDVVALREHRFGRSQRAYYRRPMNLVRGRGVWLYDENGFGYLDAINNVSHVGHAEPRVAAAAARQMSKLNTNSRFIYEGIAAYAERLCATLPAPLEVVFLVCTGSEANDLALRISRQVTGREDMIVIDGAYHGNTTAVTGISPNRYKGRGGAGAPPTTHEVSRPDRYRGAYGHDDPDAGAHYAAEVAATAARLTAQGRAPAGFIAESLMGTAGNIVLPDGYLPEAFAAVRAVGGLCISDEVQVGLGRLGEAFWGFELQGVVPDIVTMGKPLGNGHPMAAVVTTREIADAFDTGMKYFNTFGGNPVSCAIGQSVLDVVVQDGLQARAGEVGTYFLGVLEDLKDRHQLIGDVRGRGLYLGIELVRDRASKEPAVSEALEIAEGLKDRGVIVYPTGALDNVLKIKPPMVFGHEHVDLFAEALDAVLLSR</sequence>
<evidence type="ECO:0000256" key="3">
    <source>
        <dbReference type="SAM" id="MobiDB-lite"/>
    </source>
</evidence>
<dbReference type="Gene3D" id="3.40.640.10">
    <property type="entry name" value="Type I PLP-dependent aspartate aminotransferase-like (Major domain)"/>
    <property type="match status" value="1"/>
</dbReference>
<dbReference type="Pfam" id="PF01636">
    <property type="entry name" value="APH"/>
    <property type="match status" value="1"/>
</dbReference>
<keyword evidence="5" id="KW-0032">Aminotransferase</keyword>
<dbReference type="SUPFAM" id="SSF53383">
    <property type="entry name" value="PLP-dependent transferases"/>
    <property type="match status" value="1"/>
</dbReference>
<keyword evidence="6" id="KW-1185">Reference proteome</keyword>
<dbReference type="CDD" id="cd00610">
    <property type="entry name" value="OAT_like"/>
    <property type="match status" value="1"/>
</dbReference>
<proteinExistence type="inferred from homology"/>
<name>A0ABS9TAZ5_9PSEU</name>
<dbReference type="InterPro" id="IPR015424">
    <property type="entry name" value="PyrdxlP-dep_Trfase"/>
</dbReference>
<feature type="domain" description="Aminoglycoside phosphotransferase" evidence="4">
    <location>
        <begin position="22"/>
        <end position="254"/>
    </location>
</feature>
<evidence type="ECO:0000256" key="1">
    <source>
        <dbReference type="ARBA" id="ARBA00008954"/>
    </source>
</evidence>
<evidence type="ECO:0000259" key="4">
    <source>
        <dbReference type="Pfam" id="PF01636"/>
    </source>
</evidence>
<organism evidence="5 6">
    <name type="scientific">Pseudonocardia alaniniphila</name>
    <dbReference type="NCBI Taxonomy" id="75291"/>
    <lineage>
        <taxon>Bacteria</taxon>
        <taxon>Bacillati</taxon>
        <taxon>Actinomycetota</taxon>
        <taxon>Actinomycetes</taxon>
        <taxon>Pseudonocardiales</taxon>
        <taxon>Pseudonocardiaceae</taxon>
        <taxon>Pseudonocardia</taxon>
    </lineage>
</organism>
<evidence type="ECO:0000313" key="6">
    <source>
        <dbReference type="Proteomes" id="UP001299970"/>
    </source>
</evidence>
<dbReference type="Gene3D" id="3.90.1200.10">
    <property type="match status" value="1"/>
</dbReference>
<evidence type="ECO:0000313" key="5">
    <source>
        <dbReference type="EMBL" id="MCH6165568.1"/>
    </source>
</evidence>
<keyword evidence="2" id="KW-0663">Pyridoxal phosphate</keyword>
<dbReference type="InterPro" id="IPR002575">
    <property type="entry name" value="Aminoglycoside_PTrfase"/>
</dbReference>
<keyword evidence="5" id="KW-0808">Transferase</keyword>
<comment type="similarity">
    <text evidence="1">Belongs to the class-III pyridoxal-phosphate-dependent aminotransferase family.</text>
</comment>
<evidence type="ECO:0000256" key="2">
    <source>
        <dbReference type="ARBA" id="ARBA00022898"/>
    </source>
</evidence>
<dbReference type="RefSeq" id="WP_241035601.1">
    <property type="nucleotide sequence ID" value="NZ_BAAAJF010000024.1"/>
</dbReference>
<dbReference type="Proteomes" id="UP001299970">
    <property type="component" value="Unassembled WGS sequence"/>
</dbReference>
<dbReference type="GO" id="GO:0008483">
    <property type="term" value="F:transaminase activity"/>
    <property type="evidence" value="ECO:0007669"/>
    <property type="project" value="UniProtKB-KW"/>
</dbReference>
<feature type="region of interest" description="Disordered" evidence="3">
    <location>
        <begin position="665"/>
        <end position="685"/>
    </location>
</feature>
<dbReference type="PANTHER" id="PTHR45688:SF13">
    <property type="entry name" value="ALANINE--GLYOXYLATE AMINOTRANSFERASE 2-LIKE"/>
    <property type="match status" value="1"/>
</dbReference>
<dbReference type="InterPro" id="IPR049704">
    <property type="entry name" value="Aminotrans_3_PPA_site"/>
</dbReference>
<dbReference type="InterPro" id="IPR015421">
    <property type="entry name" value="PyrdxlP-dep_Trfase_major"/>
</dbReference>
<dbReference type="InterPro" id="IPR005814">
    <property type="entry name" value="Aminotrans_3"/>
</dbReference>
<dbReference type="InterPro" id="IPR011009">
    <property type="entry name" value="Kinase-like_dom_sf"/>
</dbReference>
<dbReference type="Pfam" id="PF00202">
    <property type="entry name" value="Aminotran_3"/>
    <property type="match status" value="1"/>
</dbReference>
<dbReference type="PANTHER" id="PTHR45688">
    <property type="match status" value="1"/>
</dbReference>
<dbReference type="InterPro" id="IPR015422">
    <property type="entry name" value="PyrdxlP-dep_Trfase_small"/>
</dbReference>
<gene>
    <name evidence="5" type="ORF">MMF94_07730</name>
</gene>
<comment type="caution">
    <text evidence="5">The sequence shown here is derived from an EMBL/GenBank/DDBJ whole genome shotgun (WGS) entry which is preliminary data.</text>
</comment>
<dbReference type="Gene3D" id="3.90.1150.10">
    <property type="entry name" value="Aspartate Aminotransferase, domain 1"/>
    <property type="match status" value="1"/>
</dbReference>
<accession>A0ABS9TAZ5</accession>
<reference evidence="5 6" key="1">
    <citation type="submission" date="2022-03" db="EMBL/GenBank/DDBJ databases">
        <title>Pseudonocardia alaer sp. nov., a novel actinomycete isolated from reed forest soil.</title>
        <authorList>
            <person name="Wang L."/>
        </authorList>
    </citation>
    <scope>NUCLEOTIDE SEQUENCE [LARGE SCALE GENOMIC DNA]</scope>
    <source>
        <strain evidence="5 6">Y-16303</strain>
    </source>
</reference>